<dbReference type="GO" id="GO:0020037">
    <property type="term" value="F:heme binding"/>
    <property type="evidence" value="ECO:0007669"/>
    <property type="project" value="TreeGrafter"/>
</dbReference>
<sequence>MTAWLDRRSTPLLVGLFAALLAVAAGLVSGADAAERAGLAARWTARAALPLFLIVFLASTLMRRWPAGITRALRKRRRQWGLGFALAHTIHLAALAVNVIVFAPGRTWQSLIGGGLTYVMIFVMAFTSTDGWQRQLGRWWRRLHTVGIYYIWFIFTASYAGRAFGDEPEKRVVGLLFGTILIAALIGRLWPR</sequence>
<evidence type="ECO:0000256" key="1">
    <source>
        <dbReference type="SAM" id="Phobius"/>
    </source>
</evidence>
<dbReference type="GO" id="GO:0005886">
    <property type="term" value="C:plasma membrane"/>
    <property type="evidence" value="ECO:0007669"/>
    <property type="project" value="TreeGrafter"/>
</dbReference>
<feature type="transmembrane region" description="Helical" evidence="1">
    <location>
        <begin position="172"/>
        <end position="190"/>
    </location>
</feature>
<dbReference type="OrthoDB" id="552353at2"/>
<organism evidence="2 3">
    <name type="scientific">Sphingopyxis bauzanensis</name>
    <dbReference type="NCBI Taxonomy" id="651663"/>
    <lineage>
        <taxon>Bacteria</taxon>
        <taxon>Pseudomonadati</taxon>
        <taxon>Pseudomonadota</taxon>
        <taxon>Alphaproteobacteria</taxon>
        <taxon>Sphingomonadales</taxon>
        <taxon>Sphingomonadaceae</taxon>
        <taxon>Sphingopyxis</taxon>
    </lineage>
</organism>
<dbReference type="AlphaFoldDB" id="A0A246JVV1"/>
<accession>A0A246JVV1</accession>
<keyword evidence="1" id="KW-0472">Membrane</keyword>
<dbReference type="GO" id="GO:0016679">
    <property type="term" value="F:oxidoreductase activity, acting on diphenols and related substances as donors"/>
    <property type="evidence" value="ECO:0007669"/>
    <property type="project" value="TreeGrafter"/>
</dbReference>
<proteinExistence type="predicted"/>
<feature type="transmembrane region" description="Helical" evidence="1">
    <location>
        <begin position="43"/>
        <end position="61"/>
    </location>
</feature>
<protein>
    <recommendedName>
        <fullName evidence="4">Ferric oxidoreductase domain-containing protein</fullName>
    </recommendedName>
</protein>
<name>A0A246JVV1_9SPHN</name>
<evidence type="ECO:0008006" key="4">
    <source>
        <dbReference type="Google" id="ProtNLM"/>
    </source>
</evidence>
<feature type="transmembrane region" description="Helical" evidence="1">
    <location>
        <begin position="82"/>
        <end position="102"/>
    </location>
</feature>
<dbReference type="GO" id="GO:0010181">
    <property type="term" value="F:FMN binding"/>
    <property type="evidence" value="ECO:0007669"/>
    <property type="project" value="TreeGrafter"/>
</dbReference>
<feature type="transmembrane region" description="Helical" evidence="1">
    <location>
        <begin position="139"/>
        <end position="160"/>
    </location>
</feature>
<evidence type="ECO:0000313" key="2">
    <source>
        <dbReference type="EMBL" id="OWQ97190.1"/>
    </source>
</evidence>
<comment type="caution">
    <text evidence="2">The sequence shown here is derived from an EMBL/GenBank/DDBJ whole genome shotgun (WGS) entry which is preliminary data.</text>
</comment>
<dbReference type="RefSeq" id="WP_088441045.1">
    <property type="nucleotide sequence ID" value="NZ_BMMC01000006.1"/>
</dbReference>
<keyword evidence="3" id="KW-1185">Reference proteome</keyword>
<dbReference type="InterPro" id="IPR022837">
    <property type="entry name" value="MsrQ-like"/>
</dbReference>
<keyword evidence="1" id="KW-1133">Transmembrane helix</keyword>
<evidence type="ECO:0000313" key="3">
    <source>
        <dbReference type="Proteomes" id="UP000197361"/>
    </source>
</evidence>
<keyword evidence="1" id="KW-0812">Transmembrane</keyword>
<feature type="transmembrane region" description="Helical" evidence="1">
    <location>
        <begin position="108"/>
        <end position="127"/>
    </location>
</feature>
<reference evidence="2 3" key="1">
    <citation type="journal article" date="2010" name="Int. J. Syst. Evol. Microbiol.">
        <title>Sphingopyxis bauzanensis sp. nov., a psychrophilic bacterium isolated from soil.</title>
        <authorList>
            <person name="Zhang D.C."/>
            <person name="Liu H.C."/>
            <person name="Xin Y.H."/>
            <person name="Zhou Y.G."/>
            <person name="Schinner F."/>
            <person name="Margesin R."/>
        </authorList>
    </citation>
    <scope>NUCLEOTIDE SEQUENCE [LARGE SCALE GENOMIC DNA]</scope>
    <source>
        <strain evidence="2 3">DSM 22271</strain>
    </source>
</reference>
<gene>
    <name evidence="2" type="ORF">CDQ92_09015</name>
</gene>
<dbReference type="PANTHER" id="PTHR36964:SF1">
    <property type="entry name" value="PROTEIN-METHIONINE-SULFOXIDE REDUCTASE HEME-BINDING SUBUNIT MSRQ"/>
    <property type="match status" value="1"/>
</dbReference>
<dbReference type="Proteomes" id="UP000197361">
    <property type="component" value="Unassembled WGS sequence"/>
</dbReference>
<dbReference type="PANTHER" id="PTHR36964">
    <property type="entry name" value="PROTEIN-METHIONINE-SULFOXIDE REDUCTASE HEME-BINDING SUBUNIT MSRQ"/>
    <property type="match status" value="1"/>
</dbReference>
<dbReference type="EMBL" id="NISK01000002">
    <property type="protein sequence ID" value="OWQ97190.1"/>
    <property type="molecule type" value="Genomic_DNA"/>
</dbReference>